<dbReference type="Pfam" id="PF00067">
    <property type="entry name" value="p450"/>
    <property type="match status" value="1"/>
</dbReference>
<dbReference type="Gene3D" id="1.10.630.10">
    <property type="entry name" value="Cytochrome P450"/>
    <property type="match status" value="1"/>
</dbReference>
<proteinExistence type="inferred from homology"/>
<dbReference type="InterPro" id="IPR050364">
    <property type="entry name" value="Cytochrome_P450_fung"/>
</dbReference>
<keyword evidence="4" id="KW-0479">Metal-binding</keyword>
<keyword evidence="8" id="KW-1133">Transmembrane helix</keyword>
<comment type="cofactor">
    <cofactor evidence="1">
        <name>heme</name>
        <dbReference type="ChEBI" id="CHEBI:30413"/>
    </cofactor>
</comment>
<dbReference type="EMBL" id="JBFXLU010000275">
    <property type="protein sequence ID" value="KAL2831867.1"/>
    <property type="molecule type" value="Genomic_DNA"/>
</dbReference>
<keyword evidence="7" id="KW-0503">Monooxygenase</keyword>
<evidence type="ECO:0000256" key="1">
    <source>
        <dbReference type="ARBA" id="ARBA00001971"/>
    </source>
</evidence>
<evidence type="ECO:0000256" key="8">
    <source>
        <dbReference type="SAM" id="Phobius"/>
    </source>
</evidence>
<dbReference type="CDD" id="cd11065">
    <property type="entry name" value="CYP64-like"/>
    <property type="match status" value="1"/>
</dbReference>
<keyword evidence="8" id="KW-0472">Membrane</keyword>
<dbReference type="Proteomes" id="UP001610446">
    <property type="component" value="Unassembled WGS sequence"/>
</dbReference>
<protein>
    <submittedName>
        <fullName evidence="9">Cytochrome P450</fullName>
    </submittedName>
</protein>
<dbReference type="PANTHER" id="PTHR46300">
    <property type="entry name" value="P450, PUTATIVE (EUROFUNG)-RELATED-RELATED"/>
    <property type="match status" value="1"/>
</dbReference>
<evidence type="ECO:0000256" key="4">
    <source>
        <dbReference type="ARBA" id="ARBA00022723"/>
    </source>
</evidence>
<evidence type="ECO:0000256" key="2">
    <source>
        <dbReference type="ARBA" id="ARBA00010617"/>
    </source>
</evidence>
<evidence type="ECO:0000256" key="3">
    <source>
        <dbReference type="ARBA" id="ARBA00022617"/>
    </source>
</evidence>
<dbReference type="PRINTS" id="PR00463">
    <property type="entry name" value="EP450I"/>
</dbReference>
<comment type="similarity">
    <text evidence="2">Belongs to the cytochrome P450 family.</text>
</comment>
<evidence type="ECO:0000256" key="5">
    <source>
        <dbReference type="ARBA" id="ARBA00023002"/>
    </source>
</evidence>
<comment type="caution">
    <text evidence="9">The sequence shown here is derived from an EMBL/GenBank/DDBJ whole genome shotgun (WGS) entry which is preliminary data.</text>
</comment>
<evidence type="ECO:0000256" key="6">
    <source>
        <dbReference type="ARBA" id="ARBA00023004"/>
    </source>
</evidence>
<keyword evidence="10" id="KW-1185">Reference proteome</keyword>
<keyword evidence="3" id="KW-0349">Heme</keyword>
<gene>
    <name evidence="9" type="ORF">BJY01DRAFT_254119</name>
</gene>
<feature type="transmembrane region" description="Helical" evidence="8">
    <location>
        <begin position="12"/>
        <end position="33"/>
    </location>
</feature>
<name>A0ABR4IYC9_9EURO</name>
<keyword evidence="5" id="KW-0560">Oxidoreductase</keyword>
<accession>A0ABR4IYC9</accession>
<dbReference type="InterPro" id="IPR036396">
    <property type="entry name" value="Cyt_P450_sf"/>
</dbReference>
<reference evidence="9 10" key="1">
    <citation type="submission" date="2024-07" db="EMBL/GenBank/DDBJ databases">
        <title>Section-level genome sequencing and comparative genomics of Aspergillus sections Usti and Cavernicolus.</title>
        <authorList>
            <consortium name="Lawrence Berkeley National Laboratory"/>
            <person name="Nybo J.L."/>
            <person name="Vesth T.C."/>
            <person name="Theobald S."/>
            <person name="Frisvad J.C."/>
            <person name="Larsen T.O."/>
            <person name="Kjaerboelling I."/>
            <person name="Rothschild-Mancinelli K."/>
            <person name="Lyhne E.K."/>
            <person name="Kogle M.E."/>
            <person name="Barry K."/>
            <person name="Clum A."/>
            <person name="Na H."/>
            <person name="Ledsgaard L."/>
            <person name="Lin J."/>
            <person name="Lipzen A."/>
            <person name="Kuo A."/>
            <person name="Riley R."/>
            <person name="Mondo S."/>
            <person name="Labutti K."/>
            <person name="Haridas S."/>
            <person name="Pangalinan J."/>
            <person name="Salamov A.A."/>
            <person name="Simmons B.A."/>
            <person name="Magnuson J.K."/>
            <person name="Chen J."/>
            <person name="Drula E."/>
            <person name="Henrissat B."/>
            <person name="Wiebenga A."/>
            <person name="Lubbers R.J."/>
            <person name="Gomes A.C."/>
            <person name="Makela M.R."/>
            <person name="Stajich J."/>
            <person name="Grigoriev I.V."/>
            <person name="Mortensen U.H."/>
            <person name="De Vries R.P."/>
            <person name="Baker S.E."/>
            <person name="Andersen M.R."/>
        </authorList>
    </citation>
    <scope>NUCLEOTIDE SEQUENCE [LARGE SCALE GENOMIC DNA]</scope>
    <source>
        <strain evidence="9 10">CBS 123904</strain>
    </source>
</reference>
<evidence type="ECO:0000313" key="9">
    <source>
        <dbReference type="EMBL" id="KAL2831867.1"/>
    </source>
</evidence>
<dbReference type="PANTHER" id="PTHR46300:SF1">
    <property type="entry name" value="P450, PUTATIVE (EUROFUNG)-RELATED"/>
    <property type="match status" value="1"/>
</dbReference>
<dbReference type="InterPro" id="IPR001128">
    <property type="entry name" value="Cyt_P450"/>
</dbReference>
<keyword evidence="6" id="KW-0408">Iron</keyword>
<evidence type="ECO:0000256" key="7">
    <source>
        <dbReference type="ARBA" id="ARBA00023033"/>
    </source>
</evidence>
<sequence>MDNLTSLQLASTPLVSFLCLLSGAVLFVSRFLFKSRPKTLPLPPGPPGAPIVGNLFQAPKRNPWEKYLEWSKKYGPIMTLKNGSNITIVITSYDVVFDLLEKNNYVFSSRPQLPAIERIGLNLTTSFLPDNDRWRTHRGLRRAVLSPVMAQKYRPLQSLESLQLLNELRSSTADFSQCLRRSAVSLFLAIAYGKRLPVETQEVIDMEETVAHIGAVNESCFRGTEVLAEFFPILRYLPGTGAWKKEADRIQAWHTDLYLKRFREALTLPSWNWAKQYEKTKHAKGMEELELAYCIGSVYEAALTPYELVRVVLLCAIFHPEETAKMQRQIDEVVGRDRLPTWEDSGRLPLVSAFYREALRWRPWSPLATPRATTDEITYKGYRIPKDATVIINQWALDRDPEIFGDPEAFRPQRWLDNPDLPHVRYGYGHRGCPGQHVGKDYMFINMARLFWAYDVGYAYEDGKKVDLDLQAMMDPRNEIAFFNQVPDFKAGLTIRDARTEKMVDEAWATAEKDEQVLLADVGVLEFAK</sequence>
<evidence type="ECO:0000313" key="10">
    <source>
        <dbReference type="Proteomes" id="UP001610446"/>
    </source>
</evidence>
<keyword evidence="8" id="KW-0812">Transmembrane</keyword>
<dbReference type="SUPFAM" id="SSF48264">
    <property type="entry name" value="Cytochrome P450"/>
    <property type="match status" value="1"/>
</dbReference>
<dbReference type="InterPro" id="IPR002401">
    <property type="entry name" value="Cyt_P450_E_grp-I"/>
</dbReference>
<organism evidence="9 10">
    <name type="scientific">Aspergillus pseudoustus</name>
    <dbReference type="NCBI Taxonomy" id="1810923"/>
    <lineage>
        <taxon>Eukaryota</taxon>
        <taxon>Fungi</taxon>
        <taxon>Dikarya</taxon>
        <taxon>Ascomycota</taxon>
        <taxon>Pezizomycotina</taxon>
        <taxon>Eurotiomycetes</taxon>
        <taxon>Eurotiomycetidae</taxon>
        <taxon>Eurotiales</taxon>
        <taxon>Aspergillaceae</taxon>
        <taxon>Aspergillus</taxon>
        <taxon>Aspergillus subgen. Nidulantes</taxon>
    </lineage>
</organism>